<evidence type="ECO:0000256" key="1">
    <source>
        <dbReference type="SAM" id="Phobius"/>
    </source>
</evidence>
<protein>
    <submittedName>
        <fullName evidence="2">Uncharacterized protein</fullName>
    </submittedName>
</protein>
<dbReference type="RefSeq" id="WP_208237001.1">
    <property type="nucleotide sequence ID" value="NZ_BAAAQU010000001.1"/>
</dbReference>
<organism evidence="2 3">
    <name type="scientific">Leucobacter tardus</name>
    <dbReference type="NCBI Taxonomy" id="501483"/>
    <lineage>
        <taxon>Bacteria</taxon>
        <taxon>Bacillati</taxon>
        <taxon>Actinomycetota</taxon>
        <taxon>Actinomycetes</taxon>
        <taxon>Micrococcales</taxon>
        <taxon>Microbacteriaceae</taxon>
        <taxon>Leucobacter</taxon>
    </lineage>
</organism>
<proteinExistence type="predicted"/>
<accession>A0A939QCA6</accession>
<keyword evidence="1" id="KW-0812">Transmembrane</keyword>
<feature type="transmembrane region" description="Helical" evidence="1">
    <location>
        <begin position="23"/>
        <end position="44"/>
    </location>
</feature>
<dbReference type="AlphaFoldDB" id="A0A939QCA6"/>
<feature type="transmembrane region" description="Helical" evidence="1">
    <location>
        <begin position="336"/>
        <end position="358"/>
    </location>
</feature>
<keyword evidence="1" id="KW-0472">Membrane</keyword>
<reference evidence="2" key="1">
    <citation type="submission" date="2021-03" db="EMBL/GenBank/DDBJ databases">
        <title>Leucobacter chromiisoli sp. nov., isolated from chromium-containing soil of chemical plant.</title>
        <authorList>
            <person name="Xu Z."/>
        </authorList>
    </citation>
    <scope>NUCLEOTIDE SEQUENCE</scope>
    <source>
        <strain evidence="2">K 70/01</strain>
    </source>
</reference>
<sequence>MHDEQAADPIAIRARRREALSGLAHGALTALIGAGICAVFVLAWTRATAAVAATDAGAYVAFPTETTDTPGRIALVLGCAVGLVLVAVGLAGVIRGALAIATATRGPARRRTTRSAPQAGGSIASHVLLGVHRRRGMLPPRLARALSTALPWVLIVAVTLATEPRMMFAAPLLAFLGSLLGRGLYAVRPAARWARPLIVTGIPVLLAAPLLLGSLRPGQWTIPVAFLLGAEIGAHLGELRERVVGARPRILAREFAGVTHAGDPRGVHFDVRPLLHTPTRAERQEFLRSAPHLSRTDDVVRVRLIGVVTALLPIGALAMGYGMVQEVLEGGEDRASQLLGMSAFLSLMLLGSGILIWWTTRQRARLTSARDHFAFAHFAEANGLDYSARPTRSPDGADTLTRTMRARDTPRELLFANRESSQSRGVGDGRTHFGGVCLLEVAAPLPNIRLRSRRHRTPAFSAYAAPARDQRLSLEGDFDRHFEMSVPRGYERDALYLFTPDVMAWLIDDVQSFDVELIDRSVVLHSRSDVVTRNPADWNRLAIALSAIRQRIVQWERWRDDRAATSPGPLLEMETRGRATTVGARGRRLRLGIGAGTIFAAAFIGVYLMLTVLANTL</sequence>
<evidence type="ECO:0000313" key="3">
    <source>
        <dbReference type="Proteomes" id="UP000668403"/>
    </source>
</evidence>
<keyword evidence="1" id="KW-1133">Transmembrane helix</keyword>
<gene>
    <name evidence="2" type="ORF">J4H85_03935</name>
</gene>
<comment type="caution">
    <text evidence="2">The sequence shown here is derived from an EMBL/GenBank/DDBJ whole genome shotgun (WGS) entry which is preliminary data.</text>
</comment>
<feature type="transmembrane region" description="Helical" evidence="1">
    <location>
        <begin position="220"/>
        <end position="239"/>
    </location>
</feature>
<dbReference type="Proteomes" id="UP000668403">
    <property type="component" value="Unassembled WGS sequence"/>
</dbReference>
<feature type="transmembrane region" description="Helical" evidence="1">
    <location>
        <begin position="591"/>
        <end position="614"/>
    </location>
</feature>
<name>A0A939QCA6_9MICO</name>
<feature type="transmembrane region" description="Helical" evidence="1">
    <location>
        <begin position="167"/>
        <end position="185"/>
    </location>
</feature>
<dbReference type="EMBL" id="JAGFBF010000001">
    <property type="protein sequence ID" value="MBO2989146.1"/>
    <property type="molecule type" value="Genomic_DNA"/>
</dbReference>
<feature type="transmembrane region" description="Helical" evidence="1">
    <location>
        <begin position="197"/>
        <end position="214"/>
    </location>
</feature>
<feature type="transmembrane region" description="Helical" evidence="1">
    <location>
        <begin position="73"/>
        <end position="101"/>
    </location>
</feature>
<evidence type="ECO:0000313" key="2">
    <source>
        <dbReference type="EMBL" id="MBO2989146.1"/>
    </source>
</evidence>
<feature type="transmembrane region" description="Helical" evidence="1">
    <location>
        <begin position="142"/>
        <end position="161"/>
    </location>
</feature>
<feature type="transmembrane region" description="Helical" evidence="1">
    <location>
        <begin position="304"/>
        <end position="324"/>
    </location>
</feature>
<keyword evidence="3" id="KW-1185">Reference proteome</keyword>